<name>A0A7Y9NJE5_9BACT</name>
<gene>
    <name evidence="2" type="ORF">HDF12_000804</name>
</gene>
<dbReference type="EMBL" id="JACCCV010000001">
    <property type="protein sequence ID" value="NYF50439.1"/>
    <property type="molecule type" value="Genomic_DNA"/>
</dbReference>
<dbReference type="Proteomes" id="UP000534186">
    <property type="component" value="Unassembled WGS sequence"/>
</dbReference>
<proteinExistence type="predicted"/>
<protein>
    <submittedName>
        <fullName evidence="2">Uncharacterized protein</fullName>
    </submittedName>
</protein>
<reference evidence="2 3" key="1">
    <citation type="submission" date="2020-07" db="EMBL/GenBank/DDBJ databases">
        <title>Genomic Encyclopedia of Type Strains, Phase IV (KMG-V): Genome sequencing to study the core and pangenomes of soil and plant-associated prokaryotes.</title>
        <authorList>
            <person name="Whitman W."/>
        </authorList>
    </citation>
    <scope>NUCLEOTIDE SEQUENCE [LARGE SCALE GENOMIC DNA]</scope>
    <source>
        <strain evidence="2 3">M8UP30</strain>
    </source>
</reference>
<accession>A0A7Y9NJE5</accession>
<feature type="region of interest" description="Disordered" evidence="1">
    <location>
        <begin position="84"/>
        <end position="106"/>
    </location>
</feature>
<evidence type="ECO:0000256" key="1">
    <source>
        <dbReference type="SAM" id="MobiDB-lite"/>
    </source>
</evidence>
<sequence>MFLTSWDFADLTELPSPVNLFHKIDGSFRLHQLQTTQICSDRSRAQKVLSAEAVGFKVRQPESLTVPLANLAQAKQPGLNCYFAPSEQRGGNHTPTEKQPLAITGS</sequence>
<dbReference type="AlphaFoldDB" id="A0A7Y9NJE5"/>
<organism evidence="2 3">
    <name type="scientific">Tunturiibacter lichenicola</name>
    <dbReference type="NCBI Taxonomy" id="2051959"/>
    <lineage>
        <taxon>Bacteria</taxon>
        <taxon>Pseudomonadati</taxon>
        <taxon>Acidobacteriota</taxon>
        <taxon>Terriglobia</taxon>
        <taxon>Terriglobales</taxon>
        <taxon>Acidobacteriaceae</taxon>
        <taxon>Tunturiibacter</taxon>
    </lineage>
</organism>
<comment type="caution">
    <text evidence="2">The sequence shown here is derived from an EMBL/GenBank/DDBJ whole genome shotgun (WGS) entry which is preliminary data.</text>
</comment>
<evidence type="ECO:0000313" key="2">
    <source>
        <dbReference type="EMBL" id="NYF50439.1"/>
    </source>
</evidence>
<evidence type="ECO:0000313" key="3">
    <source>
        <dbReference type="Proteomes" id="UP000534186"/>
    </source>
</evidence>